<reference evidence="2" key="1">
    <citation type="submission" date="2023-01" db="EMBL/GenBank/DDBJ databases">
        <title>Colletotrichum chrysophilum M932 genome sequence.</title>
        <authorList>
            <person name="Baroncelli R."/>
        </authorList>
    </citation>
    <scope>NUCLEOTIDE SEQUENCE</scope>
    <source>
        <strain evidence="2">M932</strain>
    </source>
</reference>
<evidence type="ECO:0000256" key="1">
    <source>
        <dbReference type="SAM" id="MobiDB-lite"/>
    </source>
</evidence>
<sequence length="145" mass="15787">MLVCACLFASQCVPCISSNGGARKCTHQKHRRHATQSRPSRFLPDSSAGRYASHSRPPPIGIHRGGGLATCDLEDPGQRQGPLSLTLRLGRARWVKSGGFGSLDRLGRDRLLLPWASLAVSRTCQAHLKHGWSTGVVREQPPPDF</sequence>
<dbReference type="AlphaFoldDB" id="A0AAD9A2V9"/>
<organism evidence="2 3">
    <name type="scientific">Colletotrichum chrysophilum</name>
    <dbReference type="NCBI Taxonomy" id="1836956"/>
    <lineage>
        <taxon>Eukaryota</taxon>
        <taxon>Fungi</taxon>
        <taxon>Dikarya</taxon>
        <taxon>Ascomycota</taxon>
        <taxon>Pezizomycotina</taxon>
        <taxon>Sordariomycetes</taxon>
        <taxon>Hypocreomycetidae</taxon>
        <taxon>Glomerellales</taxon>
        <taxon>Glomerellaceae</taxon>
        <taxon>Colletotrichum</taxon>
        <taxon>Colletotrichum gloeosporioides species complex</taxon>
    </lineage>
</organism>
<dbReference type="Proteomes" id="UP001243330">
    <property type="component" value="Unassembled WGS sequence"/>
</dbReference>
<evidence type="ECO:0000313" key="3">
    <source>
        <dbReference type="Proteomes" id="UP001243330"/>
    </source>
</evidence>
<accession>A0AAD9A2V9</accession>
<gene>
    <name evidence="2" type="ORF">CCHR01_16942</name>
</gene>
<dbReference type="EMBL" id="JAQOWY010000563">
    <property type="protein sequence ID" value="KAK1840426.1"/>
    <property type="molecule type" value="Genomic_DNA"/>
</dbReference>
<comment type="caution">
    <text evidence="2">The sequence shown here is derived from an EMBL/GenBank/DDBJ whole genome shotgun (WGS) entry which is preliminary data.</text>
</comment>
<feature type="region of interest" description="Disordered" evidence="1">
    <location>
        <begin position="21"/>
        <end position="68"/>
    </location>
</feature>
<feature type="compositionally biased region" description="Basic residues" evidence="1">
    <location>
        <begin position="24"/>
        <end position="35"/>
    </location>
</feature>
<evidence type="ECO:0000313" key="2">
    <source>
        <dbReference type="EMBL" id="KAK1840426.1"/>
    </source>
</evidence>
<protein>
    <submittedName>
        <fullName evidence="2">Uncharacterized protein</fullName>
    </submittedName>
</protein>
<name>A0AAD9A2V9_9PEZI</name>
<keyword evidence="3" id="KW-1185">Reference proteome</keyword>
<proteinExistence type="predicted"/>